<reference evidence="3" key="2">
    <citation type="journal article" date="2023" name="IMA Fungus">
        <title>Comparative genomic study of the Penicillium genus elucidates a diverse pangenome and 15 lateral gene transfer events.</title>
        <authorList>
            <person name="Petersen C."/>
            <person name="Sorensen T."/>
            <person name="Nielsen M.R."/>
            <person name="Sondergaard T.E."/>
            <person name="Sorensen J.L."/>
            <person name="Fitzpatrick D.A."/>
            <person name="Frisvad J.C."/>
            <person name="Nielsen K.L."/>
        </authorList>
    </citation>
    <scope>NUCLEOTIDE SEQUENCE</scope>
    <source>
        <strain evidence="3">IBT 34128</strain>
    </source>
</reference>
<dbReference type="EMBL" id="JAPMSZ010000010">
    <property type="protein sequence ID" value="KAJ5087049.1"/>
    <property type="molecule type" value="Genomic_DNA"/>
</dbReference>
<dbReference type="PANTHER" id="PTHR36102:SF1">
    <property type="entry name" value="YDR124W-LIKE HELICAL BUNDLE DOMAIN-CONTAINING PROTEIN"/>
    <property type="match status" value="1"/>
</dbReference>
<name>A0A9W9ESF6_9EURO</name>
<dbReference type="GO" id="GO:0005634">
    <property type="term" value="C:nucleus"/>
    <property type="evidence" value="ECO:0007669"/>
    <property type="project" value="InterPro"/>
</dbReference>
<gene>
    <name evidence="3" type="ORF">NUU61_008356</name>
</gene>
<dbReference type="SUPFAM" id="SSF116768">
    <property type="entry name" value="DNA-binding domain of EIN3-like"/>
    <property type="match status" value="1"/>
</dbReference>
<dbReference type="Proteomes" id="UP001141434">
    <property type="component" value="Unassembled WGS sequence"/>
</dbReference>
<accession>A0A9W9ESF6</accession>
<comment type="caution">
    <text evidence="3">The sequence shown here is derived from an EMBL/GenBank/DDBJ whole genome shotgun (WGS) entry which is preliminary data.</text>
</comment>
<evidence type="ECO:0000313" key="4">
    <source>
        <dbReference type="Proteomes" id="UP001141434"/>
    </source>
</evidence>
<evidence type="ECO:0000259" key="2">
    <source>
        <dbReference type="Pfam" id="PF11001"/>
    </source>
</evidence>
<dbReference type="OrthoDB" id="5338458at2759"/>
<feature type="domain" description="Subtelomeric hrmA-associated cluster protein AFUB-079030/YDR124W-like helical bundle" evidence="2">
    <location>
        <begin position="158"/>
        <end position="291"/>
    </location>
</feature>
<sequence length="474" mass="53095">MSHRRNIELAYPHYALIYIDADGNLRHQSSQSIADSYQTIVSPSVTDAFLRAVARSRETHLSQYHVQPSAPMTPSPVTSAHSHLPSQIIPRPRSEMSLGREGPIHAPVSLGTPFQLTMRPMPQEATGAWHRDSSHSKKKKVWNEDLDTAAHQRVRLSLGDEELLRLYYEKAFENLQQTNCRVLAKAYVKLVEPRKQVNYPYNGRKIVSGRTRQLAPDATKPPWWPSGVSHREPDHLPKVERIRLLVHIVRELRTRYGVTVKRLKEADQPIRRQISPPERLQILDEVYQVREAEEKILEGATEGQQAVWISRANLPDKMTAMTSPEERSGNSTPTEPASVRNTDPHSSGDASATNTSQTLFAPVRDGSASSSPNNTQSIAPSLADYTEQNMHDLAGIESTQGVSVTPPDLKRKRECAATYSMDPINHISHTHDPSSTAIGIEPYGMGLYGDPNIFPSPAVTEPMGEYAFPYYFDY</sequence>
<dbReference type="InterPro" id="IPR021264">
    <property type="entry name" value="AFUB_079030/YDR124W-like"/>
</dbReference>
<dbReference type="RefSeq" id="XP_056509174.1">
    <property type="nucleotide sequence ID" value="XM_056658881.1"/>
</dbReference>
<dbReference type="PANTHER" id="PTHR36102">
    <property type="entry name" value="CHROMOSOME 10, WHOLE GENOME SHOTGUN SEQUENCE"/>
    <property type="match status" value="1"/>
</dbReference>
<dbReference type="Pfam" id="PF11001">
    <property type="entry name" value="AFUB_07903_YDR124W_hel"/>
    <property type="match status" value="1"/>
</dbReference>
<dbReference type="InterPro" id="IPR023278">
    <property type="entry name" value="Ethylene_insens-like_DNA-bd"/>
</dbReference>
<dbReference type="GO" id="GO:0003700">
    <property type="term" value="F:DNA-binding transcription factor activity"/>
    <property type="evidence" value="ECO:0007669"/>
    <property type="project" value="InterPro"/>
</dbReference>
<proteinExistence type="predicted"/>
<feature type="compositionally biased region" description="Polar residues" evidence="1">
    <location>
        <begin position="329"/>
        <end position="355"/>
    </location>
</feature>
<protein>
    <recommendedName>
        <fullName evidence="2">Subtelomeric hrmA-associated cluster protein AFUB-079030/YDR124W-like helical bundle domain-containing protein</fullName>
    </recommendedName>
</protein>
<evidence type="ECO:0000313" key="3">
    <source>
        <dbReference type="EMBL" id="KAJ5087049.1"/>
    </source>
</evidence>
<organism evidence="3 4">
    <name type="scientific">Penicillium alfredii</name>
    <dbReference type="NCBI Taxonomy" id="1506179"/>
    <lineage>
        <taxon>Eukaryota</taxon>
        <taxon>Fungi</taxon>
        <taxon>Dikarya</taxon>
        <taxon>Ascomycota</taxon>
        <taxon>Pezizomycotina</taxon>
        <taxon>Eurotiomycetes</taxon>
        <taxon>Eurotiomycetidae</taxon>
        <taxon>Eurotiales</taxon>
        <taxon>Aspergillaceae</taxon>
        <taxon>Penicillium</taxon>
    </lineage>
</organism>
<reference evidence="3" key="1">
    <citation type="submission" date="2022-11" db="EMBL/GenBank/DDBJ databases">
        <authorList>
            <person name="Petersen C."/>
        </authorList>
    </citation>
    <scope>NUCLEOTIDE SEQUENCE</scope>
    <source>
        <strain evidence="3">IBT 34128</strain>
    </source>
</reference>
<dbReference type="InterPro" id="IPR047092">
    <property type="entry name" value="AFUB_07903/YDR124W-like_hel"/>
</dbReference>
<evidence type="ECO:0000256" key="1">
    <source>
        <dbReference type="SAM" id="MobiDB-lite"/>
    </source>
</evidence>
<dbReference type="AlphaFoldDB" id="A0A9W9ESF6"/>
<dbReference type="GeneID" id="81398050"/>
<keyword evidence="4" id="KW-1185">Reference proteome</keyword>
<feature type="region of interest" description="Disordered" evidence="1">
    <location>
        <begin position="320"/>
        <end position="355"/>
    </location>
</feature>
<feature type="region of interest" description="Disordered" evidence="1">
    <location>
        <begin position="63"/>
        <end position="85"/>
    </location>
</feature>